<reference evidence="6 7" key="1">
    <citation type="journal article" date="2019" name="Nat. Med.">
        <title>A library of human gut bacterial isolates paired with longitudinal multiomics data enables mechanistic microbiome research.</title>
        <authorList>
            <person name="Poyet M."/>
            <person name="Groussin M."/>
            <person name="Gibbons S.M."/>
            <person name="Avila-Pacheco J."/>
            <person name="Jiang X."/>
            <person name="Kearney S.M."/>
            <person name="Perrotta A.R."/>
            <person name="Berdy B."/>
            <person name="Zhao S."/>
            <person name="Lieberman T.D."/>
            <person name="Swanson P.K."/>
            <person name="Smith M."/>
            <person name="Roesemann S."/>
            <person name="Alexander J.E."/>
            <person name="Rich S.A."/>
            <person name="Livny J."/>
            <person name="Vlamakis H."/>
            <person name="Clish C."/>
            <person name="Bullock K."/>
            <person name="Deik A."/>
            <person name="Scott J."/>
            <person name="Pierce K.A."/>
            <person name="Xavier R.J."/>
            <person name="Alm E.J."/>
        </authorList>
    </citation>
    <scope>NUCLEOTIDE SEQUENCE [LARGE SCALE GENOMIC DNA]</scope>
    <source>
        <strain evidence="4 6">BIOML-A4</strain>
        <strain evidence="5 7">BIOML-A5</strain>
    </source>
</reference>
<dbReference type="InterPro" id="IPR023365">
    <property type="entry name" value="Sortase_dom-sf"/>
</dbReference>
<comment type="caution">
    <text evidence="4">The sequence shown here is derived from an EMBL/GenBank/DDBJ whole genome shotgun (WGS) entry which is preliminary data.</text>
</comment>
<dbReference type="InterPro" id="IPR009835">
    <property type="entry name" value="SrtB"/>
</dbReference>
<dbReference type="EMBL" id="WKPI01000003">
    <property type="protein sequence ID" value="MSC32114.1"/>
    <property type="molecule type" value="Genomic_DNA"/>
</dbReference>
<dbReference type="OrthoDB" id="9806013at2"/>
<evidence type="ECO:0000256" key="3">
    <source>
        <dbReference type="SAM" id="Phobius"/>
    </source>
</evidence>
<name>A0A6N7S3W7_9FIRM</name>
<feature type="transmembrane region" description="Helical" evidence="3">
    <location>
        <begin position="7"/>
        <end position="25"/>
    </location>
</feature>
<dbReference type="AlphaFoldDB" id="A0A6N7S3W7"/>
<dbReference type="GO" id="GO:0016787">
    <property type="term" value="F:hydrolase activity"/>
    <property type="evidence" value="ECO:0007669"/>
    <property type="project" value="UniProtKB-KW"/>
</dbReference>
<sequence length="235" mass="27842">MRGRYRYTIGISIVCALLIIFGIFARNSDPFVTKQDNQPEEISETRYDEMKEINADYIGWLSFESDLISKPVVQTIDNKYYLTHDFECKENSQGTVFADKICSLEDQNITLYGHYVYKDENAMFTPLTLLKEPENYSENSKLTFELQDEIRYYQIAMVYIFDMMVDTEYPYMTPRFEKNSDFVEFVKYADKKKLYNTDVKIDENDNILTLQTCVRNDDYKRLIVVAKEISREPIE</sequence>
<evidence type="ECO:0000313" key="4">
    <source>
        <dbReference type="EMBL" id="MSA88567.1"/>
    </source>
</evidence>
<evidence type="ECO:0000256" key="2">
    <source>
        <dbReference type="PIRSR" id="PIRSR605754-1"/>
    </source>
</evidence>
<dbReference type="Proteomes" id="UP000480929">
    <property type="component" value="Unassembled WGS sequence"/>
</dbReference>
<dbReference type="Gene3D" id="2.40.260.10">
    <property type="entry name" value="Sortase"/>
    <property type="match status" value="1"/>
</dbReference>
<gene>
    <name evidence="5" type="ORF">GKD88_03165</name>
    <name evidence="4" type="ORF">GKE08_04435</name>
</gene>
<proteinExistence type="predicted"/>
<evidence type="ECO:0000256" key="1">
    <source>
        <dbReference type="ARBA" id="ARBA00022801"/>
    </source>
</evidence>
<protein>
    <submittedName>
        <fullName evidence="4">Sortase</fullName>
    </submittedName>
</protein>
<evidence type="ECO:0000313" key="7">
    <source>
        <dbReference type="Proteomes" id="UP000480929"/>
    </source>
</evidence>
<organism evidence="4 6">
    <name type="scientific">Holdemania massiliensis</name>
    <dbReference type="NCBI Taxonomy" id="1468449"/>
    <lineage>
        <taxon>Bacteria</taxon>
        <taxon>Bacillati</taxon>
        <taxon>Bacillota</taxon>
        <taxon>Erysipelotrichia</taxon>
        <taxon>Erysipelotrichales</taxon>
        <taxon>Erysipelotrichaceae</taxon>
        <taxon>Holdemania</taxon>
    </lineage>
</organism>
<evidence type="ECO:0000313" key="5">
    <source>
        <dbReference type="EMBL" id="MSC32114.1"/>
    </source>
</evidence>
<keyword evidence="3" id="KW-0812">Transmembrane</keyword>
<keyword evidence="3" id="KW-1133">Transmembrane helix</keyword>
<dbReference type="CDD" id="cd05826">
    <property type="entry name" value="Sortase_B"/>
    <property type="match status" value="1"/>
</dbReference>
<evidence type="ECO:0000313" key="6">
    <source>
        <dbReference type="Proteomes" id="UP000433575"/>
    </source>
</evidence>
<dbReference type="Pfam" id="PF04203">
    <property type="entry name" value="Sortase"/>
    <property type="match status" value="1"/>
</dbReference>
<feature type="active site" description="Proton donor/acceptor" evidence="2">
    <location>
        <position position="114"/>
    </location>
</feature>
<dbReference type="SUPFAM" id="SSF63817">
    <property type="entry name" value="Sortase"/>
    <property type="match status" value="1"/>
</dbReference>
<keyword evidence="1" id="KW-0378">Hydrolase</keyword>
<dbReference type="InterPro" id="IPR005754">
    <property type="entry name" value="Sortase"/>
</dbReference>
<keyword evidence="7" id="KW-1185">Reference proteome</keyword>
<dbReference type="Proteomes" id="UP000433575">
    <property type="component" value="Unassembled WGS sequence"/>
</dbReference>
<feature type="active site" description="Acyl-thioester intermediate" evidence="2">
    <location>
        <position position="213"/>
    </location>
</feature>
<accession>A0A6N7S3W7</accession>
<dbReference type="RefSeq" id="WP_154238096.1">
    <property type="nucleotide sequence ID" value="NZ_CAUFAO010000005.1"/>
</dbReference>
<dbReference type="EMBL" id="WKPJ01000004">
    <property type="protein sequence ID" value="MSA88567.1"/>
    <property type="molecule type" value="Genomic_DNA"/>
</dbReference>
<keyword evidence="3" id="KW-0472">Membrane</keyword>